<name>A0A2I0TNG0_LIMLA</name>
<sequence>MRFLPKSLPYLFVRFCLDKVAHQEKNSVSSDVASSLVKRKFSNYTIINIQLNIFGGKKKGEERRGEERRGEERRGEERRGEERRGEERRGEERRGEERRGEERSIFQLEGTYNDHLIQLQLHI</sequence>
<accession>A0A2I0TNG0</accession>
<dbReference type="Proteomes" id="UP000233556">
    <property type="component" value="Unassembled WGS sequence"/>
</dbReference>
<evidence type="ECO:0000313" key="2">
    <source>
        <dbReference type="EMBL" id="PKU35359.1"/>
    </source>
</evidence>
<dbReference type="EMBL" id="KZ508314">
    <property type="protein sequence ID" value="PKU35359.1"/>
    <property type="molecule type" value="Genomic_DNA"/>
</dbReference>
<feature type="compositionally biased region" description="Basic and acidic residues" evidence="1">
    <location>
        <begin position="58"/>
        <end position="104"/>
    </location>
</feature>
<reference evidence="3" key="2">
    <citation type="submission" date="2017-12" db="EMBL/GenBank/DDBJ databases">
        <title>Genome sequence of the Bar-tailed Godwit (Limosa lapponica baueri).</title>
        <authorList>
            <person name="Lima N.C.B."/>
            <person name="Parody-Merino A.M."/>
            <person name="Battley P.F."/>
            <person name="Fidler A.E."/>
            <person name="Prosdocimi F."/>
        </authorList>
    </citation>
    <scope>NUCLEOTIDE SEQUENCE [LARGE SCALE GENOMIC DNA]</scope>
</reference>
<dbReference type="AlphaFoldDB" id="A0A2I0TNG0"/>
<protein>
    <submittedName>
        <fullName evidence="2">Uncharacterized protein</fullName>
    </submittedName>
</protein>
<gene>
    <name evidence="2" type="ORF">llap_14337</name>
</gene>
<evidence type="ECO:0000256" key="1">
    <source>
        <dbReference type="SAM" id="MobiDB-lite"/>
    </source>
</evidence>
<reference evidence="3" key="1">
    <citation type="submission" date="2017-11" db="EMBL/GenBank/DDBJ databases">
        <authorList>
            <person name="Lima N.C."/>
            <person name="Parody-Merino A.M."/>
            <person name="Battley P.F."/>
            <person name="Fidler A.E."/>
            <person name="Prosdocimi F."/>
        </authorList>
    </citation>
    <scope>NUCLEOTIDE SEQUENCE [LARGE SCALE GENOMIC DNA]</scope>
</reference>
<organism evidence="2 3">
    <name type="scientific">Limosa lapponica baueri</name>
    <dbReference type="NCBI Taxonomy" id="1758121"/>
    <lineage>
        <taxon>Eukaryota</taxon>
        <taxon>Metazoa</taxon>
        <taxon>Chordata</taxon>
        <taxon>Craniata</taxon>
        <taxon>Vertebrata</taxon>
        <taxon>Euteleostomi</taxon>
        <taxon>Archelosauria</taxon>
        <taxon>Archosauria</taxon>
        <taxon>Dinosauria</taxon>
        <taxon>Saurischia</taxon>
        <taxon>Theropoda</taxon>
        <taxon>Coelurosauria</taxon>
        <taxon>Aves</taxon>
        <taxon>Neognathae</taxon>
        <taxon>Neoaves</taxon>
        <taxon>Charadriiformes</taxon>
        <taxon>Scolopacidae</taxon>
        <taxon>Limosa</taxon>
    </lineage>
</organism>
<feature type="region of interest" description="Disordered" evidence="1">
    <location>
        <begin position="58"/>
        <end position="105"/>
    </location>
</feature>
<keyword evidence="3" id="KW-1185">Reference proteome</keyword>
<evidence type="ECO:0000313" key="3">
    <source>
        <dbReference type="Proteomes" id="UP000233556"/>
    </source>
</evidence>
<proteinExistence type="predicted"/>